<evidence type="ECO:0000256" key="7">
    <source>
        <dbReference type="ARBA" id="ARBA00022679"/>
    </source>
</evidence>
<proteinExistence type="inferred from homology"/>
<keyword evidence="18" id="KW-1185">Reference proteome</keyword>
<dbReference type="RefSeq" id="WP_074952175.1">
    <property type="nucleotide sequence ID" value="NZ_FPBV01000009.1"/>
</dbReference>
<feature type="domain" description="Cobalamin adenosyltransferase-like" evidence="16">
    <location>
        <begin position="3"/>
        <end position="168"/>
    </location>
</feature>
<reference evidence="18" key="1">
    <citation type="submission" date="2016-10" db="EMBL/GenBank/DDBJ databases">
        <authorList>
            <person name="Varghese N."/>
        </authorList>
    </citation>
    <scope>NUCLEOTIDE SEQUENCE [LARGE SCALE GENOMIC DNA]</scope>
    <source>
        <strain evidence="18">DSM 17980</strain>
    </source>
</reference>
<comment type="catalytic activity">
    <reaction evidence="14 15">
        <text>2 cob(II)alamin + reduced [electron-transfer flavoprotein] + 2 ATP = 2 adenosylcob(III)alamin + 2 triphosphate + oxidized [electron-transfer flavoprotein] + 3 H(+)</text>
        <dbReference type="Rhea" id="RHEA:28671"/>
        <dbReference type="Rhea" id="RHEA-COMP:10685"/>
        <dbReference type="Rhea" id="RHEA-COMP:10686"/>
        <dbReference type="ChEBI" id="CHEBI:15378"/>
        <dbReference type="ChEBI" id="CHEBI:16304"/>
        <dbReference type="ChEBI" id="CHEBI:18036"/>
        <dbReference type="ChEBI" id="CHEBI:18408"/>
        <dbReference type="ChEBI" id="CHEBI:30616"/>
        <dbReference type="ChEBI" id="CHEBI:57692"/>
        <dbReference type="ChEBI" id="CHEBI:58307"/>
        <dbReference type="EC" id="2.5.1.17"/>
    </reaction>
</comment>
<evidence type="ECO:0000256" key="5">
    <source>
        <dbReference type="ARBA" id="ARBA00020963"/>
    </source>
</evidence>
<evidence type="ECO:0000256" key="13">
    <source>
        <dbReference type="ARBA" id="ARBA00048555"/>
    </source>
</evidence>
<dbReference type="InterPro" id="IPR036451">
    <property type="entry name" value="CblAdoTrfase-like_sf"/>
</dbReference>
<dbReference type="STRING" id="392015.SAMN05421543_10998"/>
<dbReference type="FunFam" id="1.20.1200.10:FF:000001">
    <property type="entry name" value="Cob(I)yrinic acid a,c-diamide adenosyltransferase"/>
    <property type="match status" value="1"/>
</dbReference>
<dbReference type="GO" id="GO:0008817">
    <property type="term" value="F:corrinoid adenosyltransferase activity"/>
    <property type="evidence" value="ECO:0007669"/>
    <property type="project" value="UniProtKB-UniRule"/>
</dbReference>
<dbReference type="eggNOG" id="COG2096">
    <property type="taxonomic scope" value="Bacteria"/>
</dbReference>
<dbReference type="Pfam" id="PF01923">
    <property type="entry name" value="Cob_adeno_trans"/>
    <property type="match status" value="1"/>
</dbReference>
<dbReference type="AlphaFoldDB" id="A0A1I7JC87"/>
<organism evidence="17 18">
    <name type="scientific">Alicyclobacillus macrosporangiidus</name>
    <dbReference type="NCBI Taxonomy" id="392015"/>
    <lineage>
        <taxon>Bacteria</taxon>
        <taxon>Bacillati</taxon>
        <taxon>Bacillota</taxon>
        <taxon>Bacilli</taxon>
        <taxon>Bacillales</taxon>
        <taxon>Alicyclobacillaceae</taxon>
        <taxon>Alicyclobacillus</taxon>
    </lineage>
</organism>
<keyword evidence="7 15" id="KW-0808">Transferase</keyword>
<dbReference type="GO" id="GO:0005524">
    <property type="term" value="F:ATP binding"/>
    <property type="evidence" value="ECO:0007669"/>
    <property type="project" value="UniProtKB-UniRule"/>
</dbReference>
<evidence type="ECO:0000256" key="9">
    <source>
        <dbReference type="ARBA" id="ARBA00022840"/>
    </source>
</evidence>
<dbReference type="EC" id="2.5.1.17" evidence="4 15"/>
<comment type="subunit">
    <text evidence="3">Homotrimer.</text>
</comment>
<dbReference type="InterPro" id="IPR016030">
    <property type="entry name" value="CblAdoTrfase-like"/>
</dbReference>
<keyword evidence="6 15" id="KW-0169">Cobalamin biosynthesis</keyword>
<evidence type="ECO:0000256" key="14">
    <source>
        <dbReference type="ARBA" id="ARBA00048692"/>
    </source>
</evidence>
<dbReference type="InterPro" id="IPR029499">
    <property type="entry name" value="PduO-typ"/>
</dbReference>
<comment type="pathway">
    <text evidence="1 15">Cofactor biosynthesis; adenosylcobalamin biosynthesis; adenosylcobalamin from cob(II)yrinate a,c-diamide: step 2/7.</text>
</comment>
<sequence>MRIYTRSGDEGQTSLIYGRRVSKASARVGAYGTLDEANSAIGLVLSWLPEDAQFDDLRRFLARVQRDLFDLGRDLATPLDKQAEFHTTEADVGLLERMIDRLDADNPPLQRFLLPGGHPAAAALHLARTIVRRAEREVVALGEVEPVQPWIRRYLNRLSDLLFVMARSVHTRTGVAEPSVDFQAPKPDPFQTEQK</sequence>
<dbReference type="NCBIfam" id="TIGR00636">
    <property type="entry name" value="PduO_Nterm"/>
    <property type="match status" value="1"/>
</dbReference>
<name>A0A1I7JC87_9BACL</name>
<evidence type="ECO:0000313" key="17">
    <source>
        <dbReference type="EMBL" id="SFU82768.1"/>
    </source>
</evidence>
<evidence type="ECO:0000256" key="15">
    <source>
        <dbReference type="RuleBase" id="RU366026"/>
    </source>
</evidence>
<dbReference type="GO" id="GO:0009236">
    <property type="term" value="P:cobalamin biosynthetic process"/>
    <property type="evidence" value="ECO:0007669"/>
    <property type="project" value="UniProtKB-UniRule"/>
</dbReference>
<dbReference type="PANTHER" id="PTHR12213:SF0">
    <property type="entry name" value="CORRINOID ADENOSYLTRANSFERASE MMAB"/>
    <property type="match status" value="1"/>
</dbReference>
<protein>
    <recommendedName>
        <fullName evidence="5 15">Corrinoid adenosyltransferase</fullName>
        <ecNumber evidence="4 15">2.5.1.17</ecNumber>
    </recommendedName>
    <alternativeName>
        <fullName evidence="10 15">Cob(II)alamin adenosyltransferase</fullName>
    </alternativeName>
    <alternativeName>
        <fullName evidence="12 15">Cob(II)yrinic acid a,c-diamide adenosyltransferase</fullName>
    </alternativeName>
    <alternativeName>
        <fullName evidence="11 15">Cobinamide/cobalamin adenosyltransferase</fullName>
    </alternativeName>
</protein>
<evidence type="ECO:0000256" key="4">
    <source>
        <dbReference type="ARBA" id="ARBA00012454"/>
    </source>
</evidence>
<evidence type="ECO:0000313" key="18">
    <source>
        <dbReference type="Proteomes" id="UP000183508"/>
    </source>
</evidence>
<comment type="similarity">
    <text evidence="2 15">Belongs to the Cob(I)alamin adenosyltransferase family.</text>
</comment>
<evidence type="ECO:0000256" key="6">
    <source>
        <dbReference type="ARBA" id="ARBA00022573"/>
    </source>
</evidence>
<dbReference type="SUPFAM" id="SSF89028">
    <property type="entry name" value="Cobalamin adenosyltransferase-like"/>
    <property type="match status" value="1"/>
</dbReference>
<dbReference type="Gene3D" id="1.20.1200.10">
    <property type="entry name" value="Cobalamin adenosyltransferase-like"/>
    <property type="match status" value="1"/>
</dbReference>
<evidence type="ECO:0000259" key="16">
    <source>
        <dbReference type="Pfam" id="PF01923"/>
    </source>
</evidence>
<evidence type="ECO:0000256" key="2">
    <source>
        <dbReference type="ARBA" id="ARBA00007487"/>
    </source>
</evidence>
<keyword evidence="8 15" id="KW-0547">Nucleotide-binding</keyword>
<evidence type="ECO:0000256" key="3">
    <source>
        <dbReference type="ARBA" id="ARBA00011233"/>
    </source>
</evidence>
<accession>A0A1I7JC87</accession>
<dbReference type="UniPathway" id="UPA00148">
    <property type="reaction ID" value="UER00233"/>
</dbReference>
<dbReference type="EMBL" id="FPBV01000009">
    <property type="protein sequence ID" value="SFU82768.1"/>
    <property type="molecule type" value="Genomic_DNA"/>
</dbReference>
<comment type="catalytic activity">
    <reaction evidence="13 15">
        <text>2 cob(II)yrinate a,c diamide + reduced [electron-transfer flavoprotein] + 2 ATP = 2 adenosylcob(III)yrinate a,c-diamide + 2 triphosphate + oxidized [electron-transfer flavoprotein] + 3 H(+)</text>
        <dbReference type="Rhea" id="RHEA:11528"/>
        <dbReference type="Rhea" id="RHEA-COMP:10685"/>
        <dbReference type="Rhea" id="RHEA-COMP:10686"/>
        <dbReference type="ChEBI" id="CHEBI:15378"/>
        <dbReference type="ChEBI" id="CHEBI:18036"/>
        <dbReference type="ChEBI" id="CHEBI:30616"/>
        <dbReference type="ChEBI" id="CHEBI:57692"/>
        <dbReference type="ChEBI" id="CHEBI:58307"/>
        <dbReference type="ChEBI" id="CHEBI:58503"/>
        <dbReference type="ChEBI" id="CHEBI:58537"/>
        <dbReference type="EC" id="2.5.1.17"/>
    </reaction>
</comment>
<evidence type="ECO:0000256" key="12">
    <source>
        <dbReference type="ARBA" id="ARBA00033354"/>
    </source>
</evidence>
<keyword evidence="9 15" id="KW-0067">ATP-binding</keyword>
<dbReference type="OrthoDB" id="9778896at2"/>
<dbReference type="PANTHER" id="PTHR12213">
    <property type="entry name" value="CORRINOID ADENOSYLTRANSFERASE"/>
    <property type="match status" value="1"/>
</dbReference>
<dbReference type="Proteomes" id="UP000183508">
    <property type="component" value="Unassembled WGS sequence"/>
</dbReference>
<evidence type="ECO:0000256" key="10">
    <source>
        <dbReference type="ARBA" id="ARBA00031529"/>
    </source>
</evidence>
<evidence type="ECO:0000256" key="11">
    <source>
        <dbReference type="ARBA" id="ARBA00033334"/>
    </source>
</evidence>
<gene>
    <name evidence="17" type="ORF">SAMN05421543_10998</name>
</gene>
<evidence type="ECO:0000256" key="1">
    <source>
        <dbReference type="ARBA" id="ARBA00005121"/>
    </source>
</evidence>
<evidence type="ECO:0000256" key="8">
    <source>
        <dbReference type="ARBA" id="ARBA00022741"/>
    </source>
</evidence>